<comment type="caution">
    <text evidence="1">The sequence shown here is derived from an EMBL/GenBank/DDBJ whole genome shotgun (WGS) entry which is preliminary data.</text>
</comment>
<dbReference type="AlphaFoldDB" id="A0A401ZFW3"/>
<dbReference type="RefSeq" id="WP_126596797.1">
    <property type="nucleotide sequence ID" value="NZ_BIFQ01000001.1"/>
</dbReference>
<keyword evidence="2" id="KW-1185">Reference proteome</keyword>
<dbReference type="Proteomes" id="UP000287224">
    <property type="component" value="Unassembled WGS sequence"/>
</dbReference>
<sequence>MDENEISQTINELLEINKTQNYEKIKRDMFSTLEQEKIERTGFENRLYDRWKHGLDLFETILIFGRTAGSEFNQKIRPYAAKQKDFVFDVLTRTHARSCVTMSAILSLLKSGHAGDALARARTLHEMRVIASFIQEEGNELAEKYLLYEVVDSLKAAKQYEKHYIKLGLKPLESGTIDNLEKAVQKYRTDHFPSHSKDILKGDYGWAAIALGKSRPTFADIEEKVGLDHWRPYFKMASYPIHPSAKGIKFGIGEIGKSNILPAGPSNAGLADPASITLISFNAITALLLTYIQHIQEKDLLEIHLKSLVAAQIMNELLHEAKQAFLKAHQQLVDDELKLQAQEDAKEKSSLRIS</sequence>
<evidence type="ECO:0000313" key="1">
    <source>
        <dbReference type="EMBL" id="GCE05771.1"/>
    </source>
</evidence>
<accession>A0A401ZFW3</accession>
<dbReference type="InterPro" id="IPR043733">
    <property type="entry name" value="DUF5677"/>
</dbReference>
<dbReference type="EMBL" id="BIFQ01000001">
    <property type="protein sequence ID" value="GCE05771.1"/>
    <property type="molecule type" value="Genomic_DNA"/>
</dbReference>
<proteinExistence type="predicted"/>
<dbReference type="Pfam" id="PF18928">
    <property type="entry name" value="DUF5677"/>
    <property type="match status" value="1"/>
</dbReference>
<reference evidence="2" key="1">
    <citation type="submission" date="2018-12" db="EMBL/GenBank/DDBJ databases">
        <title>Tengunoibacter tsumagoiensis gen. nov., sp. nov., Dictyobacter kobayashii sp. nov., D. alpinus sp. nov., and D. joshuensis sp. nov. and description of Dictyobacteraceae fam. nov. within the order Ktedonobacterales isolated from Tengu-no-mugimeshi.</title>
        <authorList>
            <person name="Wang C.M."/>
            <person name="Zheng Y."/>
            <person name="Sakai Y."/>
            <person name="Toyoda A."/>
            <person name="Minakuchi Y."/>
            <person name="Abe K."/>
            <person name="Yokota A."/>
            <person name="Yabe S."/>
        </authorList>
    </citation>
    <scope>NUCLEOTIDE SEQUENCE [LARGE SCALE GENOMIC DNA]</scope>
    <source>
        <strain evidence="2">S-27</strain>
    </source>
</reference>
<organism evidence="1 2">
    <name type="scientific">Dictyobacter aurantiacus</name>
    <dbReference type="NCBI Taxonomy" id="1936993"/>
    <lineage>
        <taxon>Bacteria</taxon>
        <taxon>Bacillati</taxon>
        <taxon>Chloroflexota</taxon>
        <taxon>Ktedonobacteria</taxon>
        <taxon>Ktedonobacterales</taxon>
        <taxon>Dictyobacteraceae</taxon>
        <taxon>Dictyobacter</taxon>
    </lineage>
</organism>
<gene>
    <name evidence="1" type="ORF">KDAU_31000</name>
</gene>
<dbReference type="OrthoDB" id="7531258at2"/>
<name>A0A401ZFW3_9CHLR</name>
<protein>
    <submittedName>
        <fullName evidence="1">Uncharacterized protein</fullName>
    </submittedName>
</protein>
<evidence type="ECO:0000313" key="2">
    <source>
        <dbReference type="Proteomes" id="UP000287224"/>
    </source>
</evidence>